<sequence>MKVLIVSDTHGRDENLEIAINREAPFDMLVHCGDVEGREFYIEALAECPCSIVSGNNDFFSDLPREDVIEVEGNKILVTHGHYYGVSMAFDQLAEAARSRGCNAAFFGHIHVPVVEKEAGVLLVNPGSLAYPRQRGRRPSYAVMETDGKGEMHVEIRYL</sequence>
<dbReference type="RefSeq" id="WP_021650292.1">
    <property type="nucleotide sequence ID" value="NZ_PSQG01000012.1"/>
</dbReference>
<protein>
    <recommendedName>
        <fullName evidence="2">Phosphoesterase</fullName>
        <ecNumber evidence="2">3.1.4.-</ecNumber>
    </recommendedName>
</protein>
<dbReference type="GO" id="GO:0016787">
    <property type="term" value="F:hydrolase activity"/>
    <property type="evidence" value="ECO:0007669"/>
    <property type="project" value="UniProtKB-UniRule"/>
</dbReference>
<comment type="caution">
    <text evidence="4">The sequence shown here is derived from an EMBL/GenBank/DDBJ whole genome shotgun (WGS) entry which is preliminary data.</text>
</comment>
<gene>
    <name evidence="4" type="ORF">C4886_09655</name>
</gene>
<dbReference type="CDD" id="cd00841">
    <property type="entry name" value="MPP_YfcE"/>
    <property type="match status" value="1"/>
</dbReference>
<evidence type="ECO:0000259" key="3">
    <source>
        <dbReference type="Pfam" id="PF12850"/>
    </source>
</evidence>
<evidence type="ECO:0000313" key="5">
    <source>
        <dbReference type="Proteomes" id="UP000253208"/>
    </source>
</evidence>
<dbReference type="InterPro" id="IPR029052">
    <property type="entry name" value="Metallo-depent_PP-like"/>
</dbReference>
<accession>A0A367FYZ8</accession>
<evidence type="ECO:0000256" key="1">
    <source>
        <dbReference type="ARBA" id="ARBA00008950"/>
    </source>
</evidence>
<dbReference type="InterPro" id="IPR041802">
    <property type="entry name" value="MPP_YfcE"/>
</dbReference>
<dbReference type="EMBL" id="PSQG01000012">
    <property type="protein sequence ID" value="RCH43672.1"/>
    <property type="molecule type" value="Genomic_DNA"/>
</dbReference>
<dbReference type="GO" id="GO:0046872">
    <property type="term" value="F:metal ion binding"/>
    <property type="evidence" value="ECO:0007669"/>
    <property type="project" value="UniProtKB-KW"/>
</dbReference>
<dbReference type="AlphaFoldDB" id="A0A367FYZ8"/>
<dbReference type="Pfam" id="PF12850">
    <property type="entry name" value="Metallophos_2"/>
    <property type="match status" value="1"/>
</dbReference>
<dbReference type="NCBIfam" id="TIGR00040">
    <property type="entry name" value="yfcE"/>
    <property type="match status" value="1"/>
</dbReference>
<dbReference type="PANTHER" id="PTHR11124">
    <property type="entry name" value="VACUOLAR SORTING PROTEIN VPS29"/>
    <property type="match status" value="1"/>
</dbReference>
<dbReference type="SUPFAM" id="SSF56300">
    <property type="entry name" value="Metallo-dependent phosphatases"/>
    <property type="match status" value="1"/>
</dbReference>
<comment type="similarity">
    <text evidence="1 2">Belongs to the metallophosphoesterase superfamily. YfcE family.</text>
</comment>
<keyword evidence="2" id="KW-0479">Metal-binding</keyword>
<dbReference type="InterPro" id="IPR000979">
    <property type="entry name" value="Phosphodiesterase_MJ0936/Vps29"/>
</dbReference>
<organism evidence="4 5">
    <name type="scientific">Blautia obeum</name>
    <dbReference type="NCBI Taxonomy" id="40520"/>
    <lineage>
        <taxon>Bacteria</taxon>
        <taxon>Bacillati</taxon>
        <taxon>Bacillota</taxon>
        <taxon>Clostridia</taxon>
        <taxon>Lachnospirales</taxon>
        <taxon>Lachnospiraceae</taxon>
        <taxon>Blautia</taxon>
    </lineage>
</organism>
<reference evidence="4 5" key="1">
    <citation type="submission" date="2018-02" db="EMBL/GenBank/DDBJ databases">
        <title>Complete genome sequencing of Faecalibacterium prausnitzii strains isolated from the human gut.</title>
        <authorList>
            <person name="Fitzgerald B.C."/>
            <person name="Shkoporov A.N."/>
            <person name="Ross P.R."/>
            <person name="Hill C."/>
        </authorList>
    </citation>
    <scope>NUCLEOTIDE SEQUENCE [LARGE SCALE GENOMIC DNA]</scope>
    <source>
        <strain evidence="4 5">APC942/31-1</strain>
    </source>
</reference>
<evidence type="ECO:0000313" key="4">
    <source>
        <dbReference type="EMBL" id="RCH43672.1"/>
    </source>
</evidence>
<comment type="cofactor">
    <cofactor evidence="2">
        <name>a divalent metal cation</name>
        <dbReference type="ChEBI" id="CHEBI:60240"/>
    </cofactor>
</comment>
<name>A0A367FYZ8_9FIRM</name>
<feature type="domain" description="Calcineurin-like phosphoesterase" evidence="3">
    <location>
        <begin position="1"/>
        <end position="148"/>
    </location>
</feature>
<proteinExistence type="inferred from homology"/>
<dbReference type="Gene3D" id="3.60.21.10">
    <property type="match status" value="1"/>
</dbReference>
<evidence type="ECO:0000256" key="2">
    <source>
        <dbReference type="RuleBase" id="RU362039"/>
    </source>
</evidence>
<dbReference type="Proteomes" id="UP000253208">
    <property type="component" value="Unassembled WGS sequence"/>
</dbReference>
<dbReference type="EC" id="3.1.4.-" evidence="2"/>
<dbReference type="InterPro" id="IPR024654">
    <property type="entry name" value="Calcineurin-like_PHP_lpxH"/>
</dbReference>